<name>A0AAD9H5N0_9PEZI</name>
<sequence>MLGGSDVAGWRRIGGLEGRGLFVFVCLLPVAAKTRGGRGGGRETAQKAAFLPTNLIKLGKAKAHHVVPYLGHAVGSGAVYKVRTESSSKLQGRP</sequence>
<proteinExistence type="predicted"/>
<gene>
    <name evidence="1" type="ORF">LX32DRAFT_185465</name>
</gene>
<organism evidence="1 2">
    <name type="scientific">Colletotrichum zoysiae</name>
    <dbReference type="NCBI Taxonomy" id="1216348"/>
    <lineage>
        <taxon>Eukaryota</taxon>
        <taxon>Fungi</taxon>
        <taxon>Dikarya</taxon>
        <taxon>Ascomycota</taxon>
        <taxon>Pezizomycotina</taxon>
        <taxon>Sordariomycetes</taxon>
        <taxon>Hypocreomycetidae</taxon>
        <taxon>Glomerellales</taxon>
        <taxon>Glomerellaceae</taxon>
        <taxon>Colletotrichum</taxon>
        <taxon>Colletotrichum graminicola species complex</taxon>
    </lineage>
</organism>
<evidence type="ECO:0000313" key="2">
    <source>
        <dbReference type="Proteomes" id="UP001232148"/>
    </source>
</evidence>
<dbReference type="EMBL" id="MU843030">
    <property type="protein sequence ID" value="KAK2022705.1"/>
    <property type="molecule type" value="Genomic_DNA"/>
</dbReference>
<protein>
    <submittedName>
        <fullName evidence="1">Uncharacterized protein</fullName>
    </submittedName>
</protein>
<keyword evidence="2" id="KW-1185">Reference proteome</keyword>
<accession>A0AAD9H5N0</accession>
<dbReference type="AlphaFoldDB" id="A0AAD9H5N0"/>
<dbReference type="Proteomes" id="UP001232148">
    <property type="component" value="Unassembled WGS sequence"/>
</dbReference>
<comment type="caution">
    <text evidence="1">The sequence shown here is derived from an EMBL/GenBank/DDBJ whole genome shotgun (WGS) entry which is preliminary data.</text>
</comment>
<evidence type="ECO:0000313" key="1">
    <source>
        <dbReference type="EMBL" id="KAK2022705.1"/>
    </source>
</evidence>
<reference evidence="1" key="1">
    <citation type="submission" date="2021-06" db="EMBL/GenBank/DDBJ databases">
        <title>Comparative genomics, transcriptomics and evolutionary studies reveal genomic signatures of adaptation to plant cell wall in hemibiotrophic fungi.</title>
        <authorList>
            <consortium name="DOE Joint Genome Institute"/>
            <person name="Baroncelli R."/>
            <person name="Diaz J.F."/>
            <person name="Benocci T."/>
            <person name="Peng M."/>
            <person name="Battaglia E."/>
            <person name="Haridas S."/>
            <person name="Andreopoulos W."/>
            <person name="Labutti K."/>
            <person name="Pangilinan J."/>
            <person name="Floch G.L."/>
            <person name="Makela M.R."/>
            <person name="Henrissat B."/>
            <person name="Grigoriev I.V."/>
            <person name="Crouch J.A."/>
            <person name="De Vries R.P."/>
            <person name="Sukno S.A."/>
            <person name="Thon M.R."/>
        </authorList>
    </citation>
    <scope>NUCLEOTIDE SEQUENCE</scope>
    <source>
        <strain evidence="1">MAFF235873</strain>
    </source>
</reference>